<accession>A0ACB8V5J5</accession>
<dbReference type="EMBL" id="JALBCA010000003">
    <property type="protein sequence ID" value="KAI2393197.1"/>
    <property type="molecule type" value="Genomic_DNA"/>
</dbReference>
<sequence>MATTPPPRGRLRTPPAPLCGAGYDNYSPYSCSPRRSKRIATRDTSEYCLIQSQKCTGSNDPIQAGLDGNSHHLSFDSDESPFIPRSPDKSPIASREAEEIRTNSKRQHTPHSLFAKTHTGHNPKNTFTSLQPSHNTMENSHKQISMTAGMLPTPAKTPRKKQIANPEPVARTLFAKSPHNMDSQNRSKGKKYSGFSLESFHGDPQPTSSSSIEIYTDIRDRIPSVNPAEDNPFITGTQFDTPKGDNCDGQSKRRRLSKDKEKRDPAVDEMVKRDDGILYVFRGRKVFRKFTPDDPEESDGSSESGLMDSLDDIPTGRTRPMTRSSIKPRVLFPSTEQFRTRASKADAMKQVLHNTQTDDDEEEEEKEEENDTPEVGPVTPRQKATFETAELPVTPPTKMTCLETPSTPLASGRSLRSHVKKTEPEITPNNHITPSGNRSSPFDRWTRTKAKSSTSERGKKRTSSTLGRSTQSQSKKVHQSG</sequence>
<evidence type="ECO:0000313" key="1">
    <source>
        <dbReference type="EMBL" id="KAI2393197.1"/>
    </source>
</evidence>
<comment type="caution">
    <text evidence="1">The sequence shown here is derived from an EMBL/GenBank/DDBJ whole genome shotgun (WGS) entry which is preliminary data.</text>
</comment>
<reference evidence="1" key="1">
    <citation type="journal article" date="2022" name="bioRxiv">
        <title>Population genetic analysis of Ophidiomyces ophidiicola, the causative agent of snake fungal disease, indicates recent introductions to the USA.</title>
        <authorList>
            <person name="Ladner J.T."/>
            <person name="Palmer J.M."/>
            <person name="Ettinger C.L."/>
            <person name="Stajich J.E."/>
            <person name="Farrell T.M."/>
            <person name="Glorioso B.M."/>
            <person name="Lawson B."/>
            <person name="Price S.J."/>
            <person name="Stengle A.G."/>
            <person name="Grear D.A."/>
            <person name="Lorch J.M."/>
        </authorList>
    </citation>
    <scope>NUCLEOTIDE SEQUENCE</scope>
    <source>
        <strain evidence="1">NWHC 24266-5</strain>
    </source>
</reference>
<organism evidence="1">
    <name type="scientific">Ophidiomyces ophidiicola</name>
    <dbReference type="NCBI Taxonomy" id="1387563"/>
    <lineage>
        <taxon>Eukaryota</taxon>
        <taxon>Fungi</taxon>
        <taxon>Dikarya</taxon>
        <taxon>Ascomycota</taxon>
        <taxon>Pezizomycotina</taxon>
        <taxon>Eurotiomycetes</taxon>
        <taxon>Eurotiomycetidae</taxon>
        <taxon>Onygenales</taxon>
        <taxon>Onygenaceae</taxon>
        <taxon>Ophidiomyces</taxon>
    </lineage>
</organism>
<gene>
    <name evidence="1" type="ORF">LOY88_000255</name>
</gene>
<name>A0ACB8V5J5_9EURO</name>
<protein>
    <submittedName>
        <fullName evidence="1">Uncharacterized protein</fullName>
    </submittedName>
</protein>
<proteinExistence type="predicted"/>